<sequence length="481" mass="52776">MQNPWFSDGRASRLNPSSLAADEGLLPPPPIPPDPPDPSPLSIAQFPPLSSPSNPKPKASPQTAPSKVPVEQSSVLGSPTTTDVEMSQASPGATAELPKTQSIPSIIADSSTVQIDPKTISTVQKTLTQKKNFTTLPPKSSNPLHTNKASSSKTSPATTLPNPIAQTAEPVLPNPNNLPPKPLPAPTLAERIKVFEDKSLMRLAPIAYSLEGVPRVLIPDEVFEQGAEIHKDFIVCYFNGRAPPYSQIQSVLNHMWGKGKRLEIHNNLATRSMIVRIQSDYLRSKILEKGVWYVGDSMFHTAQWTADHSSDPTPQITMQLWAHLTGVPLNLRHHLTLAHVKVEVKLTKELPRVVEFERTSGAVVEVLVDYPWMPPTCSHCKELGHIAKNCLLLPVLEKVIQPPVTKGQTKKEYQRKNKGIPDSEKTPEIPKVTPNPKNSIDFPPNEAQSLTPAVSPPLPQGDKNSIYSGVDGRQAYIYWFQ</sequence>
<name>A0A6D2HY38_9BRAS</name>
<dbReference type="PANTHER" id="PTHR31286:SF90">
    <property type="entry name" value="DUF4283 DOMAIN-CONTAINING PROTEIN"/>
    <property type="match status" value="1"/>
</dbReference>
<feature type="compositionally biased region" description="Low complexity" evidence="1">
    <location>
        <begin position="146"/>
        <end position="159"/>
    </location>
</feature>
<feature type="compositionally biased region" description="Polar residues" evidence="1">
    <location>
        <begin position="131"/>
        <end position="145"/>
    </location>
</feature>
<dbReference type="EMBL" id="CACVBM020000428">
    <property type="protein sequence ID" value="CAA7018879.1"/>
    <property type="molecule type" value="Genomic_DNA"/>
</dbReference>
<reference evidence="3" key="1">
    <citation type="submission" date="2020-01" db="EMBL/GenBank/DDBJ databases">
        <authorList>
            <person name="Mishra B."/>
        </authorList>
    </citation>
    <scope>NUCLEOTIDE SEQUENCE [LARGE SCALE GENOMIC DNA]</scope>
</reference>
<evidence type="ECO:0000259" key="2">
    <source>
        <dbReference type="Pfam" id="PF14111"/>
    </source>
</evidence>
<evidence type="ECO:0000313" key="4">
    <source>
        <dbReference type="Proteomes" id="UP000467841"/>
    </source>
</evidence>
<evidence type="ECO:0000256" key="1">
    <source>
        <dbReference type="SAM" id="MobiDB-lite"/>
    </source>
</evidence>
<comment type="caution">
    <text evidence="3">The sequence shown here is derived from an EMBL/GenBank/DDBJ whole genome shotgun (WGS) entry which is preliminary data.</text>
</comment>
<feature type="region of interest" description="Disordered" evidence="1">
    <location>
        <begin position="1"/>
        <end position="101"/>
    </location>
</feature>
<keyword evidence="4" id="KW-1185">Reference proteome</keyword>
<dbReference type="OrthoDB" id="1113760at2759"/>
<protein>
    <recommendedName>
        <fullName evidence="2">DUF4283 domain-containing protein</fullName>
    </recommendedName>
</protein>
<dbReference type="Pfam" id="PF14111">
    <property type="entry name" value="DUF4283"/>
    <property type="match status" value="1"/>
</dbReference>
<dbReference type="InterPro" id="IPR025558">
    <property type="entry name" value="DUF4283"/>
</dbReference>
<organism evidence="3 4">
    <name type="scientific">Microthlaspi erraticum</name>
    <dbReference type="NCBI Taxonomy" id="1685480"/>
    <lineage>
        <taxon>Eukaryota</taxon>
        <taxon>Viridiplantae</taxon>
        <taxon>Streptophyta</taxon>
        <taxon>Embryophyta</taxon>
        <taxon>Tracheophyta</taxon>
        <taxon>Spermatophyta</taxon>
        <taxon>Magnoliopsida</taxon>
        <taxon>eudicotyledons</taxon>
        <taxon>Gunneridae</taxon>
        <taxon>Pentapetalae</taxon>
        <taxon>rosids</taxon>
        <taxon>malvids</taxon>
        <taxon>Brassicales</taxon>
        <taxon>Brassicaceae</taxon>
        <taxon>Coluteocarpeae</taxon>
        <taxon>Microthlaspi</taxon>
    </lineage>
</organism>
<dbReference type="AlphaFoldDB" id="A0A6D2HY38"/>
<dbReference type="InterPro" id="IPR040256">
    <property type="entry name" value="At4g02000-like"/>
</dbReference>
<dbReference type="Proteomes" id="UP000467841">
    <property type="component" value="Unassembled WGS sequence"/>
</dbReference>
<feature type="compositionally biased region" description="Low complexity" evidence="1">
    <location>
        <begin position="40"/>
        <end position="61"/>
    </location>
</feature>
<feature type="domain" description="DUF4283" evidence="2">
    <location>
        <begin position="228"/>
        <end position="310"/>
    </location>
</feature>
<dbReference type="PANTHER" id="PTHR31286">
    <property type="entry name" value="GLYCINE-RICH CELL WALL STRUCTURAL PROTEIN 1.8-LIKE"/>
    <property type="match status" value="1"/>
</dbReference>
<accession>A0A6D2HY38</accession>
<gene>
    <name evidence="3" type="ORF">MERR_LOCUS6114</name>
</gene>
<feature type="region of interest" description="Disordered" evidence="1">
    <location>
        <begin position="131"/>
        <end position="179"/>
    </location>
</feature>
<feature type="region of interest" description="Disordered" evidence="1">
    <location>
        <begin position="404"/>
        <end position="468"/>
    </location>
</feature>
<proteinExistence type="predicted"/>
<feature type="compositionally biased region" description="Polar residues" evidence="1">
    <location>
        <begin position="71"/>
        <end position="91"/>
    </location>
</feature>
<feature type="compositionally biased region" description="Pro residues" evidence="1">
    <location>
        <begin position="26"/>
        <end position="39"/>
    </location>
</feature>
<feature type="compositionally biased region" description="Basic and acidic residues" evidence="1">
    <location>
        <begin position="409"/>
        <end position="428"/>
    </location>
</feature>
<evidence type="ECO:0000313" key="3">
    <source>
        <dbReference type="EMBL" id="CAA7018879.1"/>
    </source>
</evidence>